<dbReference type="PROSITE" id="PS51257">
    <property type="entry name" value="PROKAR_LIPOPROTEIN"/>
    <property type="match status" value="1"/>
</dbReference>
<reference evidence="1 2" key="1">
    <citation type="submission" date="2019-04" db="EMBL/GenBank/DDBJ databases">
        <title>Draft genome sequence of Robertkochia marina CC-AMO-30D.</title>
        <authorList>
            <person name="Hameed A."/>
            <person name="Lin S.-Y."/>
            <person name="Shahina M."/>
            <person name="Lai W.-A."/>
            <person name="Young C.-C."/>
        </authorList>
    </citation>
    <scope>NUCLEOTIDE SEQUENCE [LARGE SCALE GENOMIC DNA]</scope>
    <source>
        <strain evidence="1 2">CC-AMO-30D</strain>
    </source>
</reference>
<accession>A0A4S3M1D1</accession>
<dbReference type="AlphaFoldDB" id="A0A4S3M1D1"/>
<dbReference type="Proteomes" id="UP000305939">
    <property type="component" value="Unassembled WGS sequence"/>
</dbReference>
<dbReference type="NCBIfam" id="TIGR03514">
    <property type="entry name" value="GldB_lipo"/>
    <property type="match status" value="1"/>
</dbReference>
<gene>
    <name evidence="1" type="primary">gldB</name>
    <name evidence="1" type="ORF">E7Z59_00765</name>
</gene>
<dbReference type="InterPro" id="IPR019853">
    <property type="entry name" value="GldB-like"/>
</dbReference>
<proteinExistence type="predicted"/>
<dbReference type="OrthoDB" id="976022at2"/>
<keyword evidence="2" id="KW-1185">Reference proteome</keyword>
<evidence type="ECO:0000313" key="2">
    <source>
        <dbReference type="Proteomes" id="UP000305939"/>
    </source>
</evidence>
<comment type="caution">
    <text evidence="1">The sequence shown here is derived from an EMBL/GenBank/DDBJ whole genome shotgun (WGS) entry which is preliminary data.</text>
</comment>
<dbReference type="Pfam" id="PF25594">
    <property type="entry name" value="GldB_lipo"/>
    <property type="match status" value="1"/>
</dbReference>
<keyword evidence="1" id="KW-0449">Lipoprotein</keyword>
<sequence length="318" mass="37498">MRKILTAICLCVLVSCVSGDQKEKEISQIEVDLDVKRFDQAFSSADPKDLPTLKEKFPYLFLLEYPDSVWYNRMEDTLQIQLFEEVSAAFSGFDSQTKALTKLFQHVKYYYPEVVEPTVVTVTSDVDYRYRVIYADTLLLIGLDNYLGSDHEFYKGIQEYIRKDFMPERIAVDVAEEVAKREIPMPANRTFVAKMVYYGKLYYLMHQFLPEEPEEMIIGYTEEEMDWARANQSEIWRYFIDSDLLFSTNSKLEQRFLSPAPFSKFYLEFDHESPGRLGRFIGWEIVKSYMENNEVSLQQMLEKPAEEIFNESRYKPSK</sequence>
<dbReference type="RefSeq" id="WP_136334384.1">
    <property type="nucleotide sequence ID" value="NZ_QXMP01000018.1"/>
</dbReference>
<organism evidence="1 2">
    <name type="scientific">Robertkochia marina</name>
    <dbReference type="NCBI Taxonomy" id="1227945"/>
    <lineage>
        <taxon>Bacteria</taxon>
        <taxon>Pseudomonadati</taxon>
        <taxon>Bacteroidota</taxon>
        <taxon>Flavobacteriia</taxon>
        <taxon>Flavobacteriales</taxon>
        <taxon>Flavobacteriaceae</taxon>
        <taxon>Robertkochia</taxon>
    </lineage>
</organism>
<name>A0A4S3M1D1_9FLAO</name>
<protein>
    <submittedName>
        <fullName evidence="1">Gliding motility lipoprotein GldB</fullName>
    </submittedName>
</protein>
<evidence type="ECO:0000313" key="1">
    <source>
        <dbReference type="EMBL" id="THD68894.1"/>
    </source>
</evidence>
<dbReference type="EMBL" id="SSMC01000001">
    <property type="protein sequence ID" value="THD68894.1"/>
    <property type="molecule type" value="Genomic_DNA"/>
</dbReference>